<accession>A0A7X6JBR7</accession>
<protein>
    <submittedName>
        <fullName evidence="1">Uncharacterized protein</fullName>
    </submittedName>
</protein>
<reference evidence="1 2" key="1">
    <citation type="submission" date="2020-04" db="EMBL/GenBank/DDBJ databases">
        <title>Whole genome sequencing of clinical and environmental type strains of Ochrobactrum.</title>
        <authorList>
            <person name="Dharne M."/>
        </authorList>
    </citation>
    <scope>NUCLEOTIDE SEQUENCE [LARGE SCALE GENOMIC DNA]</scope>
    <source>
        <strain evidence="1 2">DSM 13340</strain>
    </source>
</reference>
<gene>
    <name evidence="1" type="ORF">HGG76_27385</name>
</gene>
<evidence type="ECO:0000313" key="2">
    <source>
        <dbReference type="Proteomes" id="UP000558475"/>
    </source>
</evidence>
<dbReference type="AlphaFoldDB" id="A0A7X6JBR7"/>
<dbReference type="Proteomes" id="UP000558475">
    <property type="component" value="Unassembled WGS sequence"/>
</dbReference>
<evidence type="ECO:0000313" key="1">
    <source>
        <dbReference type="EMBL" id="NKW11324.1"/>
    </source>
</evidence>
<proteinExistence type="predicted"/>
<name>A0A7X6JBR7_9HYPH</name>
<organism evidence="1 2">
    <name type="scientific">Brucella tritici</name>
    <dbReference type="NCBI Taxonomy" id="94626"/>
    <lineage>
        <taxon>Bacteria</taxon>
        <taxon>Pseudomonadati</taxon>
        <taxon>Pseudomonadota</taxon>
        <taxon>Alphaproteobacteria</taxon>
        <taxon>Hyphomicrobiales</taxon>
        <taxon>Brucellaceae</taxon>
        <taxon>Brucella/Ochrobactrum group</taxon>
        <taxon>Brucella</taxon>
    </lineage>
</organism>
<comment type="caution">
    <text evidence="1">The sequence shown here is derived from an EMBL/GenBank/DDBJ whole genome shotgun (WGS) entry which is preliminary data.</text>
</comment>
<sequence>MNMHINKVIYLRIREMFHATNGRMAANMGVSVETAREYGHPSKNRKPSIERLRMAVIGFGKEFTEIQEESGLPASMSKADLENFADGLLEKLKLAAA</sequence>
<dbReference type="EMBL" id="JAAXZB010000005">
    <property type="protein sequence ID" value="NKW11324.1"/>
    <property type="molecule type" value="Genomic_DNA"/>
</dbReference>